<dbReference type="Proteomes" id="UP000267841">
    <property type="component" value="Unassembled WGS sequence"/>
</dbReference>
<organism evidence="2 3">
    <name type="scientific">Hydrogenivirga caldilitoris</name>
    <dbReference type="NCBI Taxonomy" id="246264"/>
    <lineage>
        <taxon>Bacteria</taxon>
        <taxon>Pseudomonadati</taxon>
        <taxon>Aquificota</taxon>
        <taxon>Aquificia</taxon>
        <taxon>Aquificales</taxon>
        <taxon>Aquificaceae</taxon>
        <taxon>Hydrogenivirga</taxon>
    </lineage>
</organism>
<protein>
    <recommendedName>
        <fullName evidence="4">Cytochrome c</fullName>
    </recommendedName>
</protein>
<dbReference type="GO" id="GO:0009055">
    <property type="term" value="F:electron transfer activity"/>
    <property type="evidence" value="ECO:0007669"/>
    <property type="project" value="InterPro"/>
</dbReference>
<proteinExistence type="predicted"/>
<dbReference type="GO" id="GO:0022900">
    <property type="term" value="P:electron transport chain"/>
    <property type="evidence" value="ECO:0007669"/>
    <property type="project" value="InterPro"/>
</dbReference>
<dbReference type="GO" id="GO:0005506">
    <property type="term" value="F:iron ion binding"/>
    <property type="evidence" value="ECO:0007669"/>
    <property type="project" value="InterPro"/>
</dbReference>
<feature type="chain" id="PRO_5019850832" description="Cytochrome c" evidence="1">
    <location>
        <begin position="17"/>
        <end position="129"/>
    </location>
</feature>
<dbReference type="GO" id="GO:0020037">
    <property type="term" value="F:heme binding"/>
    <property type="evidence" value="ECO:0007669"/>
    <property type="project" value="InterPro"/>
</dbReference>
<sequence length="129" mass="14895">MRFLLVMLLSSISLFAQENLTMKQVMQLVNQSAVKVLEGFLLNNDRMVIEGAREIAEHPKPAGGPLRYIEPSKREEFVKLVRGFEEQVHGGSQRIIELMKEGKREEAFKEYFRVLQGCTACHRIFRDGR</sequence>
<accession>A0A497XN87</accession>
<evidence type="ECO:0008006" key="4">
    <source>
        <dbReference type="Google" id="ProtNLM"/>
    </source>
</evidence>
<keyword evidence="1" id="KW-0732">Signal</keyword>
<evidence type="ECO:0000256" key="1">
    <source>
        <dbReference type="SAM" id="SignalP"/>
    </source>
</evidence>
<evidence type="ECO:0000313" key="2">
    <source>
        <dbReference type="EMBL" id="RLJ70407.1"/>
    </source>
</evidence>
<comment type="caution">
    <text evidence="2">The sequence shown here is derived from an EMBL/GenBank/DDBJ whole genome shotgun (WGS) entry which is preliminary data.</text>
</comment>
<feature type="signal peptide" evidence="1">
    <location>
        <begin position="1"/>
        <end position="16"/>
    </location>
</feature>
<gene>
    <name evidence="2" type="ORF">BCF55_0679</name>
</gene>
<evidence type="ECO:0000313" key="3">
    <source>
        <dbReference type="Proteomes" id="UP000267841"/>
    </source>
</evidence>
<dbReference type="AlphaFoldDB" id="A0A497XN87"/>
<dbReference type="OrthoDB" id="14753at2"/>
<dbReference type="EMBL" id="RCCJ01000001">
    <property type="protein sequence ID" value="RLJ70407.1"/>
    <property type="molecule type" value="Genomic_DNA"/>
</dbReference>
<dbReference type="RefSeq" id="WP_121009976.1">
    <property type="nucleotide sequence ID" value="NZ_RCCJ01000001.1"/>
</dbReference>
<name>A0A497XN87_9AQUI</name>
<dbReference type="InterPro" id="IPR010980">
    <property type="entry name" value="Cyt_c/b562"/>
</dbReference>
<dbReference type="SUPFAM" id="SSF47175">
    <property type="entry name" value="Cytochromes"/>
    <property type="match status" value="1"/>
</dbReference>
<reference evidence="2 3" key="1">
    <citation type="submission" date="2018-10" db="EMBL/GenBank/DDBJ databases">
        <title>Genomic Encyclopedia of Archaeal and Bacterial Type Strains, Phase II (KMG-II): from individual species to whole genera.</title>
        <authorList>
            <person name="Goeker M."/>
        </authorList>
    </citation>
    <scope>NUCLEOTIDE SEQUENCE [LARGE SCALE GENOMIC DNA]</scope>
    <source>
        <strain evidence="2 3">DSM 16510</strain>
    </source>
</reference>
<keyword evidence="3" id="KW-1185">Reference proteome</keyword>